<sequence length="268" mass="30007">MALEAVTVQQDPFIYADYGFGTPLCQEEKPNPQNLDIHGSSNGGYWGSSPETCGGSGKCRRKRQRVRPMKNREQMESQRMTHIAVERNRRRQMNDYLAVLRSIMPPSYAQRGDQASIVGGAINFVKELEQLQQFLEANNPANQHQPNQSLFSDFFTFPQYSTRPTTTTSTPVAVRGSSVADIEVMMVESHANIKLSTKRRPKQLLKLVAGFQSIGLTILHLNVTTVDQSVLYSFNVKVEIECQLTTVNEIATTVHDIVGMLQEESIGI</sequence>
<keyword evidence="5" id="KW-0539">Nucleus</keyword>
<dbReference type="InterPro" id="IPR054502">
    <property type="entry name" value="bHLH-TF_ACT-like_plant"/>
</dbReference>
<dbReference type="GO" id="GO:0003677">
    <property type="term" value="F:DNA binding"/>
    <property type="evidence" value="ECO:0007669"/>
    <property type="project" value="UniProtKB-KW"/>
</dbReference>
<dbReference type="InterPro" id="IPR044283">
    <property type="entry name" value="FAMA/SPEECHLESS/MUTE-like"/>
</dbReference>
<proteinExistence type="predicted"/>
<evidence type="ECO:0000256" key="4">
    <source>
        <dbReference type="ARBA" id="ARBA00023163"/>
    </source>
</evidence>
<dbReference type="Gene3D" id="4.10.280.10">
    <property type="entry name" value="Helix-loop-helix DNA-binding domain"/>
    <property type="match status" value="1"/>
</dbReference>
<gene>
    <name evidence="8" type="ORF">AAHA92_29351</name>
</gene>
<dbReference type="GO" id="GO:0005634">
    <property type="term" value="C:nucleus"/>
    <property type="evidence" value="ECO:0007669"/>
    <property type="project" value="UniProtKB-SubCell"/>
</dbReference>
<evidence type="ECO:0000256" key="1">
    <source>
        <dbReference type="ARBA" id="ARBA00004123"/>
    </source>
</evidence>
<evidence type="ECO:0000256" key="6">
    <source>
        <dbReference type="SAM" id="MobiDB-lite"/>
    </source>
</evidence>
<keyword evidence="9" id="KW-1185">Reference proteome</keyword>
<comment type="subcellular location">
    <subcellularLocation>
        <location evidence="1">Nucleus</location>
    </subcellularLocation>
</comment>
<dbReference type="Proteomes" id="UP001567538">
    <property type="component" value="Unassembled WGS sequence"/>
</dbReference>
<dbReference type="InterPro" id="IPR036638">
    <property type="entry name" value="HLH_DNA-bd_sf"/>
</dbReference>
<feature type="compositionally biased region" description="Basic residues" evidence="6">
    <location>
        <begin position="58"/>
        <end position="69"/>
    </location>
</feature>
<dbReference type="Pfam" id="PF22754">
    <property type="entry name" value="bHLH-TF_ACT-like_plant"/>
    <property type="match status" value="1"/>
</dbReference>
<dbReference type="PANTHER" id="PTHR46684">
    <property type="entry name" value="TRANSCRIPTION FACTOR FAMA"/>
    <property type="match status" value="1"/>
</dbReference>
<dbReference type="PROSITE" id="PS50888">
    <property type="entry name" value="BHLH"/>
    <property type="match status" value="1"/>
</dbReference>
<evidence type="ECO:0000256" key="2">
    <source>
        <dbReference type="ARBA" id="ARBA00023015"/>
    </source>
</evidence>
<feature type="domain" description="BHLH" evidence="7">
    <location>
        <begin position="77"/>
        <end position="128"/>
    </location>
</feature>
<name>A0ABD1FY45_SALDI</name>
<evidence type="ECO:0000313" key="8">
    <source>
        <dbReference type="EMBL" id="KAL1536752.1"/>
    </source>
</evidence>
<protein>
    <submittedName>
        <fullName evidence="8">Transcription factor bHLH96-like</fullName>
    </submittedName>
</protein>
<evidence type="ECO:0000256" key="5">
    <source>
        <dbReference type="ARBA" id="ARBA00023242"/>
    </source>
</evidence>
<dbReference type="GO" id="GO:0080090">
    <property type="term" value="P:regulation of primary metabolic process"/>
    <property type="evidence" value="ECO:0007669"/>
    <property type="project" value="UniProtKB-ARBA"/>
</dbReference>
<dbReference type="SUPFAM" id="SSF47459">
    <property type="entry name" value="HLH, helix-loop-helix DNA-binding domain"/>
    <property type="match status" value="1"/>
</dbReference>
<feature type="region of interest" description="Disordered" evidence="6">
    <location>
        <begin position="41"/>
        <end position="77"/>
    </location>
</feature>
<evidence type="ECO:0000259" key="7">
    <source>
        <dbReference type="PROSITE" id="PS50888"/>
    </source>
</evidence>
<keyword evidence="2" id="KW-0805">Transcription regulation</keyword>
<evidence type="ECO:0000313" key="9">
    <source>
        <dbReference type="Proteomes" id="UP001567538"/>
    </source>
</evidence>
<dbReference type="InterPro" id="IPR011598">
    <property type="entry name" value="bHLH_dom"/>
</dbReference>
<reference evidence="8 9" key="1">
    <citation type="submission" date="2024-06" db="EMBL/GenBank/DDBJ databases">
        <title>A chromosome level genome sequence of Diviner's sage (Salvia divinorum).</title>
        <authorList>
            <person name="Ford S.A."/>
            <person name="Ro D.-K."/>
            <person name="Ness R.W."/>
            <person name="Phillips M.A."/>
        </authorList>
    </citation>
    <scope>NUCLEOTIDE SEQUENCE [LARGE SCALE GENOMIC DNA]</scope>
    <source>
        <strain evidence="8">SAF-2024a</strain>
        <tissue evidence="8">Leaf</tissue>
    </source>
</reference>
<dbReference type="EMBL" id="JBEAFC010000011">
    <property type="protein sequence ID" value="KAL1536752.1"/>
    <property type="molecule type" value="Genomic_DNA"/>
</dbReference>
<comment type="caution">
    <text evidence="8">The sequence shown here is derived from an EMBL/GenBank/DDBJ whole genome shotgun (WGS) entry which is preliminary data.</text>
</comment>
<dbReference type="SMART" id="SM00353">
    <property type="entry name" value="HLH"/>
    <property type="match status" value="1"/>
</dbReference>
<dbReference type="AlphaFoldDB" id="A0ABD1FY45"/>
<keyword evidence="4" id="KW-0804">Transcription</keyword>
<evidence type="ECO:0000256" key="3">
    <source>
        <dbReference type="ARBA" id="ARBA00023125"/>
    </source>
</evidence>
<organism evidence="8 9">
    <name type="scientific">Salvia divinorum</name>
    <name type="common">Maria pastora</name>
    <name type="synonym">Diviner's sage</name>
    <dbReference type="NCBI Taxonomy" id="28513"/>
    <lineage>
        <taxon>Eukaryota</taxon>
        <taxon>Viridiplantae</taxon>
        <taxon>Streptophyta</taxon>
        <taxon>Embryophyta</taxon>
        <taxon>Tracheophyta</taxon>
        <taxon>Spermatophyta</taxon>
        <taxon>Magnoliopsida</taxon>
        <taxon>eudicotyledons</taxon>
        <taxon>Gunneridae</taxon>
        <taxon>Pentapetalae</taxon>
        <taxon>asterids</taxon>
        <taxon>lamiids</taxon>
        <taxon>Lamiales</taxon>
        <taxon>Lamiaceae</taxon>
        <taxon>Nepetoideae</taxon>
        <taxon>Mentheae</taxon>
        <taxon>Salviinae</taxon>
        <taxon>Salvia</taxon>
        <taxon>Salvia subgen. Calosphace</taxon>
    </lineage>
</organism>
<dbReference type="Pfam" id="PF00010">
    <property type="entry name" value="HLH"/>
    <property type="match status" value="1"/>
</dbReference>
<accession>A0ABD1FY45</accession>
<dbReference type="PANTHER" id="PTHR46684:SF16">
    <property type="entry name" value="TRANSCRIPTION FACTOR BHLH67-LIKE ISOFORM X2"/>
    <property type="match status" value="1"/>
</dbReference>
<keyword evidence="3" id="KW-0238">DNA-binding</keyword>